<protein>
    <recommendedName>
        <fullName evidence="1">Coenzyme F420:L-glutamate ligase-like domain-containing protein</fullName>
    </recommendedName>
</protein>
<dbReference type="GO" id="GO:0052618">
    <property type="term" value="F:coenzyme F420-0:L-glutamate ligase activity"/>
    <property type="evidence" value="ECO:0007669"/>
    <property type="project" value="TreeGrafter"/>
</dbReference>
<sequence length="367" mass="37151">MTRGLTITPVLGVPEVRAGDEVARLLLSALGEGGLVVGDVIVVSSKIVSKALGLTAADVSDKESLVLDESTRIVAERSVGDRVTRVVEALAGPVMAAAGIDASNTGPSGALLLLPHDPDACARDLRSAFLALLGMPSATPLAVILSDTAGRPWRGGLTDFALGSAGLKVLLDHRGETDADGRVMSVTARAVADELAAAADLVKGKADGVAAAVVRGVPESWFAGPVEDAVGDARRLVRTGPGDWFALGHVEAVRAALGVAPGSELSEQVGIRPVGAEPFAARVARVVAVTLAADEDASADVEITAGGAGDGTEDSAEVTLGAADDFALGRLAQRLEVAAAGEDLTIDLTGRPTAEHTVTARLSPPRR</sequence>
<dbReference type="AlphaFoldDB" id="A0A0A0JLM9"/>
<gene>
    <name evidence="2" type="ORF">N803_16205</name>
</gene>
<evidence type="ECO:0000259" key="1">
    <source>
        <dbReference type="Pfam" id="PF01996"/>
    </source>
</evidence>
<dbReference type="SUPFAM" id="SSF144010">
    <property type="entry name" value="CofE-like"/>
    <property type="match status" value="1"/>
</dbReference>
<dbReference type="Proteomes" id="UP000030011">
    <property type="component" value="Unassembled WGS sequence"/>
</dbReference>
<dbReference type="PANTHER" id="PTHR47917">
    <property type="match status" value="1"/>
</dbReference>
<comment type="caution">
    <text evidence="2">The sequence shown here is derived from an EMBL/GenBank/DDBJ whole genome shotgun (WGS) entry which is preliminary data.</text>
</comment>
<dbReference type="InterPro" id="IPR002847">
    <property type="entry name" value="F420-0_gamma-glut_ligase-dom"/>
</dbReference>
<dbReference type="EMBL" id="AVPK01000007">
    <property type="protein sequence ID" value="KGN36957.1"/>
    <property type="molecule type" value="Genomic_DNA"/>
</dbReference>
<dbReference type="Gene3D" id="3.30.1330.100">
    <property type="entry name" value="CofE-like"/>
    <property type="match status" value="2"/>
</dbReference>
<dbReference type="eggNOG" id="COG1478">
    <property type="taxonomic scope" value="Bacteria"/>
</dbReference>
<accession>A0A0A0JLM9</accession>
<keyword evidence="3" id="KW-1185">Reference proteome</keyword>
<evidence type="ECO:0000313" key="2">
    <source>
        <dbReference type="EMBL" id="KGN36957.1"/>
    </source>
</evidence>
<evidence type="ECO:0000313" key="3">
    <source>
        <dbReference type="Proteomes" id="UP000030011"/>
    </source>
</evidence>
<dbReference type="RefSeq" id="WP_035905856.1">
    <property type="nucleotide sequence ID" value="NZ_AVPK01000007.1"/>
</dbReference>
<dbReference type="Pfam" id="PF01996">
    <property type="entry name" value="F420_ligase"/>
    <property type="match status" value="1"/>
</dbReference>
<dbReference type="OrthoDB" id="9788295at2"/>
<dbReference type="STRING" id="1385521.N803_16205"/>
<name>A0A0A0JLM9_9MICO</name>
<feature type="domain" description="Coenzyme F420:L-glutamate ligase-like" evidence="1">
    <location>
        <begin position="13"/>
        <end position="216"/>
    </location>
</feature>
<proteinExistence type="predicted"/>
<organism evidence="2 3">
    <name type="scientific">Knoellia subterranea KCTC 19937</name>
    <dbReference type="NCBI Taxonomy" id="1385521"/>
    <lineage>
        <taxon>Bacteria</taxon>
        <taxon>Bacillati</taxon>
        <taxon>Actinomycetota</taxon>
        <taxon>Actinomycetes</taxon>
        <taxon>Micrococcales</taxon>
        <taxon>Intrasporangiaceae</taxon>
        <taxon>Knoellia</taxon>
    </lineage>
</organism>
<reference evidence="2 3" key="1">
    <citation type="submission" date="2013-08" db="EMBL/GenBank/DDBJ databases">
        <title>The genome sequence of Knoellia subterranea.</title>
        <authorList>
            <person name="Zhu W."/>
            <person name="Wang G."/>
        </authorList>
    </citation>
    <scope>NUCLEOTIDE SEQUENCE [LARGE SCALE GENOMIC DNA]</scope>
    <source>
        <strain evidence="2 3">KCTC 19937</strain>
    </source>
</reference>
<dbReference type="PANTHER" id="PTHR47917:SF1">
    <property type="entry name" value="COENZYME F420:L-GLUTAMATE LIGASE"/>
    <property type="match status" value="1"/>
</dbReference>